<accession>A0A5K1IZP3</accession>
<dbReference type="RefSeq" id="WP_193228210.1">
    <property type="nucleotide sequence ID" value="NZ_CABWIE010000019.1"/>
</dbReference>
<keyword evidence="3" id="KW-1185">Reference proteome</keyword>
<gene>
    <name evidence="2" type="ORF">KCJAJFAP_00102</name>
</gene>
<sequence>MSGMDRHSELQRHKTAAEYRQAADEHVRTLKDFWKDFLVSGLFVLAAIVAIFACLAWFAANNRVSATGSTIGAKADRYTLTAAGEGKPDAHVGYYERTAEEKHAIAGLDTADGMTVTLGSNLNNETAGSLYPGARGKITFTVTPHTDNLGDITINLSRILKAKGNIYEEADGNLSDDASTLLSLVKGHLLFFTSCKNGYYSDRVVDSKIEIHKSEFCENGDVAKPTNKSVTINLYWVWPEYFQNFVLTGNTNYYKNLFAAPTDGKNPDYVALQADMNKNKVNYFFGAAGGKEAASAPTVSTSMTSSDTAICSALYNNADEQIGDKVKYIQLRMSAQEGVSS</sequence>
<dbReference type="AlphaFoldDB" id="A0A5K1IZP3"/>
<protein>
    <submittedName>
        <fullName evidence="2">Uncharacterized protein</fullName>
    </submittedName>
</protein>
<organism evidence="2 3">
    <name type="scientific">Collinsella aerofaciens</name>
    <dbReference type="NCBI Taxonomy" id="74426"/>
    <lineage>
        <taxon>Bacteria</taxon>
        <taxon>Bacillati</taxon>
        <taxon>Actinomycetota</taxon>
        <taxon>Coriobacteriia</taxon>
        <taxon>Coriobacteriales</taxon>
        <taxon>Coriobacteriaceae</taxon>
        <taxon>Collinsella</taxon>
    </lineage>
</organism>
<proteinExistence type="predicted"/>
<name>A0A5K1IZP3_9ACTN</name>
<feature type="transmembrane region" description="Helical" evidence="1">
    <location>
        <begin position="37"/>
        <end position="60"/>
    </location>
</feature>
<reference evidence="2 3" key="1">
    <citation type="submission" date="2019-10" db="EMBL/GenBank/DDBJ databases">
        <authorList>
            <person name="Wolf R A."/>
        </authorList>
    </citation>
    <scope>NUCLEOTIDE SEQUENCE [LARGE SCALE GENOMIC DNA]</scope>
    <source>
        <strain evidence="2">Collinsella_aerofaciens_MC2</strain>
    </source>
</reference>
<keyword evidence="1" id="KW-0472">Membrane</keyword>
<evidence type="ECO:0000313" key="2">
    <source>
        <dbReference type="EMBL" id="VWL94947.1"/>
    </source>
</evidence>
<dbReference type="Proteomes" id="UP000361836">
    <property type="component" value="Unassembled WGS sequence"/>
</dbReference>
<evidence type="ECO:0000256" key="1">
    <source>
        <dbReference type="SAM" id="Phobius"/>
    </source>
</evidence>
<evidence type="ECO:0000313" key="3">
    <source>
        <dbReference type="Proteomes" id="UP000361836"/>
    </source>
</evidence>
<keyword evidence="1" id="KW-1133">Transmembrane helix</keyword>
<keyword evidence="1" id="KW-0812">Transmembrane</keyword>
<dbReference type="EMBL" id="CABWIE010000019">
    <property type="protein sequence ID" value="VWL94947.1"/>
    <property type="molecule type" value="Genomic_DNA"/>
</dbReference>